<dbReference type="EMBL" id="LWDL01000019">
    <property type="protein sequence ID" value="OQW51412.1"/>
    <property type="molecule type" value="Genomic_DNA"/>
</dbReference>
<accession>A0A1W9HVT0</accession>
<comment type="catalytic activity">
    <reaction evidence="4">
        <text>L-phenylalanyl-tRNA(Phe) + an N-terminal L-alpha-aminoacyl-[protein] = an N-terminal L-phenylalanyl-L-alpha-aminoacyl-[protein] + tRNA(Phe)</text>
        <dbReference type="Rhea" id="RHEA:43632"/>
        <dbReference type="Rhea" id="RHEA-COMP:9668"/>
        <dbReference type="Rhea" id="RHEA-COMP:9699"/>
        <dbReference type="Rhea" id="RHEA-COMP:10636"/>
        <dbReference type="Rhea" id="RHEA-COMP:10637"/>
        <dbReference type="ChEBI" id="CHEBI:78442"/>
        <dbReference type="ChEBI" id="CHEBI:78531"/>
        <dbReference type="ChEBI" id="CHEBI:78597"/>
        <dbReference type="ChEBI" id="CHEBI:83561"/>
        <dbReference type="EC" id="2.3.2.6"/>
    </reaction>
</comment>
<comment type="caution">
    <text evidence="5">The sequence shown here is derived from an EMBL/GenBank/DDBJ whole genome shotgun (WGS) entry which is preliminary data.</text>
</comment>
<dbReference type="GO" id="GO:0030163">
    <property type="term" value="P:protein catabolic process"/>
    <property type="evidence" value="ECO:0007669"/>
    <property type="project" value="UniProtKB-UniRule"/>
</dbReference>
<evidence type="ECO:0000256" key="3">
    <source>
        <dbReference type="ARBA" id="ARBA00023315"/>
    </source>
</evidence>
<evidence type="ECO:0000256" key="1">
    <source>
        <dbReference type="ARBA" id="ARBA00022490"/>
    </source>
</evidence>
<dbReference type="Pfam" id="PF03588">
    <property type="entry name" value="Leu_Phe_trans"/>
    <property type="match status" value="1"/>
</dbReference>
<comment type="catalytic activity">
    <reaction evidence="4">
        <text>N-terminal L-lysyl-[protein] + L-leucyl-tRNA(Leu) = N-terminal L-leucyl-L-lysyl-[protein] + tRNA(Leu) + H(+)</text>
        <dbReference type="Rhea" id="RHEA:12340"/>
        <dbReference type="Rhea" id="RHEA-COMP:9613"/>
        <dbReference type="Rhea" id="RHEA-COMP:9622"/>
        <dbReference type="Rhea" id="RHEA-COMP:12670"/>
        <dbReference type="Rhea" id="RHEA-COMP:12671"/>
        <dbReference type="ChEBI" id="CHEBI:15378"/>
        <dbReference type="ChEBI" id="CHEBI:65249"/>
        <dbReference type="ChEBI" id="CHEBI:78442"/>
        <dbReference type="ChEBI" id="CHEBI:78494"/>
        <dbReference type="ChEBI" id="CHEBI:133043"/>
        <dbReference type="EC" id="2.3.2.6"/>
    </reaction>
</comment>
<dbReference type="PANTHER" id="PTHR30098">
    <property type="entry name" value="LEUCYL/PHENYLALANYL-TRNA--PROTEIN TRANSFERASE"/>
    <property type="match status" value="1"/>
</dbReference>
<dbReference type="HAMAP" id="MF_00688">
    <property type="entry name" value="Leu_Phe_trans"/>
    <property type="match status" value="1"/>
</dbReference>
<comment type="catalytic activity">
    <reaction evidence="4">
        <text>N-terminal L-arginyl-[protein] + L-leucyl-tRNA(Leu) = N-terminal L-leucyl-L-arginyl-[protein] + tRNA(Leu) + H(+)</text>
        <dbReference type="Rhea" id="RHEA:50416"/>
        <dbReference type="Rhea" id="RHEA-COMP:9613"/>
        <dbReference type="Rhea" id="RHEA-COMP:9622"/>
        <dbReference type="Rhea" id="RHEA-COMP:12672"/>
        <dbReference type="Rhea" id="RHEA-COMP:12673"/>
        <dbReference type="ChEBI" id="CHEBI:15378"/>
        <dbReference type="ChEBI" id="CHEBI:64719"/>
        <dbReference type="ChEBI" id="CHEBI:78442"/>
        <dbReference type="ChEBI" id="CHEBI:78494"/>
        <dbReference type="ChEBI" id="CHEBI:133044"/>
        <dbReference type="EC" id="2.3.2.6"/>
    </reaction>
</comment>
<dbReference type="STRING" id="1827387.A4S15_11320"/>
<sequence length="211" mass="23332">MSAGSGDAAITPDILLRAYAVGMFPMADSADDPGLFWLEPEKRGIMPLESFHVPRRLRRTLRTAGFELRVDTAFDAVIAACAERAPDRPSTWINARICHLYGELHRRGYCHSVECYRDGALVGGLYGVAIGAAFFGESMFHRATDASKAALVHLVERLQAGGYHLLDAQFLTDHLSRFGAVEITKVEYQQHLRAAISRQADFFALDNAHKP</sequence>
<dbReference type="GO" id="GO:0005737">
    <property type="term" value="C:cytoplasm"/>
    <property type="evidence" value="ECO:0007669"/>
    <property type="project" value="UniProtKB-SubCell"/>
</dbReference>
<evidence type="ECO:0000256" key="4">
    <source>
        <dbReference type="HAMAP-Rule" id="MF_00688"/>
    </source>
</evidence>
<evidence type="ECO:0000256" key="2">
    <source>
        <dbReference type="ARBA" id="ARBA00022679"/>
    </source>
</evidence>
<dbReference type="Proteomes" id="UP000192872">
    <property type="component" value="Unassembled WGS sequence"/>
</dbReference>
<keyword evidence="3 4" id="KW-0012">Acyltransferase</keyword>
<keyword evidence="2 4" id="KW-0808">Transferase</keyword>
<dbReference type="EC" id="2.3.2.6" evidence="4"/>
<organism evidence="5 6">
    <name type="scientific">Candidatus Raskinella chloraquaticus</name>
    <dbReference type="NCBI Taxonomy" id="1951219"/>
    <lineage>
        <taxon>Bacteria</taxon>
        <taxon>Pseudomonadati</taxon>
        <taxon>Pseudomonadota</taxon>
        <taxon>Alphaproteobacteria</taxon>
        <taxon>Hyphomicrobiales</taxon>
        <taxon>Phreatobacteraceae</taxon>
        <taxon>Candidatus Raskinella</taxon>
    </lineage>
</organism>
<evidence type="ECO:0000313" key="5">
    <source>
        <dbReference type="EMBL" id="OQW51412.1"/>
    </source>
</evidence>
<dbReference type="SUPFAM" id="SSF55729">
    <property type="entry name" value="Acyl-CoA N-acyltransferases (Nat)"/>
    <property type="match status" value="1"/>
</dbReference>
<gene>
    <name evidence="4" type="primary">aat</name>
    <name evidence="5" type="ORF">A4S15_11320</name>
</gene>
<dbReference type="FunFam" id="3.40.630.70:FF:000001">
    <property type="entry name" value="Leucyl/phenylalanyl-tRNA--protein transferase"/>
    <property type="match status" value="1"/>
</dbReference>
<dbReference type="RefSeq" id="WP_376802435.1">
    <property type="nucleotide sequence ID" value="NZ_DBNB01000015.1"/>
</dbReference>
<comment type="similarity">
    <text evidence="4">Belongs to the L/F-transferase family.</text>
</comment>
<comment type="function">
    <text evidence="4">Functions in the N-end rule pathway of protein degradation where it conjugates Leu, Phe and, less efficiently, Met from aminoacyl-tRNAs to the N-termini of proteins containing an N-terminal arginine or lysine.</text>
</comment>
<reference evidence="5 6" key="1">
    <citation type="journal article" date="2017" name="Water Res.">
        <title>Comammox in drinking water systems.</title>
        <authorList>
            <person name="Wang Y."/>
            <person name="Ma L."/>
            <person name="Mao Y."/>
            <person name="Jiang X."/>
            <person name="Xia Y."/>
            <person name="Yu K."/>
            <person name="Li B."/>
            <person name="Zhang T."/>
        </authorList>
    </citation>
    <scope>NUCLEOTIDE SEQUENCE [LARGE SCALE GENOMIC DNA]</scope>
    <source>
        <strain evidence="5">SG_bin8</strain>
    </source>
</reference>
<dbReference type="Gene3D" id="3.40.630.70">
    <property type="entry name" value="Leucyl/phenylalanyl-tRNA-protein transferase, C-terminal domain"/>
    <property type="match status" value="1"/>
</dbReference>
<proteinExistence type="inferred from homology"/>
<dbReference type="NCBIfam" id="TIGR00667">
    <property type="entry name" value="aat"/>
    <property type="match status" value="1"/>
</dbReference>
<name>A0A1W9HVT0_9HYPH</name>
<dbReference type="InterPro" id="IPR016181">
    <property type="entry name" value="Acyl_CoA_acyltransferase"/>
</dbReference>
<keyword evidence="1 4" id="KW-0963">Cytoplasm</keyword>
<dbReference type="InterPro" id="IPR042203">
    <property type="entry name" value="Leu/Phe-tRNA_Trfase_C"/>
</dbReference>
<dbReference type="InterPro" id="IPR004616">
    <property type="entry name" value="Leu/Phe-tRNA_Trfase"/>
</dbReference>
<dbReference type="AlphaFoldDB" id="A0A1W9HVT0"/>
<protein>
    <recommendedName>
        <fullName evidence="4">Leucyl/phenylalanyl-tRNA--protein transferase</fullName>
        <ecNumber evidence="4">2.3.2.6</ecNumber>
    </recommendedName>
    <alternativeName>
        <fullName evidence="4">L/F-transferase</fullName>
    </alternativeName>
    <alternativeName>
        <fullName evidence="4">Leucyltransferase</fullName>
    </alternativeName>
    <alternativeName>
        <fullName evidence="4">Phenyalanyltransferase</fullName>
    </alternativeName>
</protein>
<evidence type="ECO:0000313" key="6">
    <source>
        <dbReference type="Proteomes" id="UP000192872"/>
    </source>
</evidence>
<dbReference type="PANTHER" id="PTHR30098:SF2">
    <property type="entry name" value="LEUCYL_PHENYLALANYL-TRNA--PROTEIN TRANSFERASE"/>
    <property type="match status" value="1"/>
</dbReference>
<dbReference type="GO" id="GO:0008914">
    <property type="term" value="F:leucyl-tRNA--protein transferase activity"/>
    <property type="evidence" value="ECO:0007669"/>
    <property type="project" value="UniProtKB-UniRule"/>
</dbReference>
<comment type="subcellular location">
    <subcellularLocation>
        <location evidence="4">Cytoplasm</location>
    </subcellularLocation>
</comment>